<keyword evidence="3" id="KW-0408">Iron</keyword>
<organism evidence="7 8">
    <name type="scientific">Flavobacterium cyanobacteriorum</name>
    <dbReference type="NCBI Taxonomy" id="2022802"/>
    <lineage>
        <taxon>Bacteria</taxon>
        <taxon>Pseudomonadati</taxon>
        <taxon>Bacteroidota</taxon>
        <taxon>Flavobacteriia</taxon>
        <taxon>Flavobacteriales</taxon>
        <taxon>Flavobacteriaceae</taxon>
        <taxon>Flavobacterium</taxon>
    </lineage>
</organism>
<evidence type="ECO:0000313" key="8">
    <source>
        <dbReference type="Proteomes" id="UP000216605"/>
    </source>
</evidence>
<dbReference type="FunFam" id="2.102.10.10:FF:000014">
    <property type="entry name" value="Oxidoreductase, FAD dependent"/>
    <property type="match status" value="1"/>
</dbReference>
<dbReference type="Gene3D" id="2.102.10.10">
    <property type="entry name" value="Rieske [2Fe-2S] iron-sulphur domain"/>
    <property type="match status" value="1"/>
</dbReference>
<dbReference type="InterPro" id="IPR038010">
    <property type="entry name" value="YhfW_C"/>
</dbReference>
<evidence type="ECO:0000256" key="1">
    <source>
        <dbReference type="ARBA" id="ARBA00022714"/>
    </source>
</evidence>
<sequence length="512" mass="56210">METGKLFNGTGMESIWKSYSSGSGFPALDGDTTTDVAIIGGGITGITTALLLKEAGYNVVVAESYSVGGGSTGSSTGNLYIAVEEGFDTIKSKYNADTLNTVLSARRDAMELVAQNVSQFGLDCDFRRQTWYLYAANEENIDKVKGEFKAALQAGAPAEEVLPGELPFPVVTGFRIGGQANFNPLRYVQQLAQAIHDEKCRIYEQTAVIAVDDEDEKIKKVRTHKGTIHARYVVHATHTPKGVFLDFHSLLGTYREYGVAVKLASGSYPEGIMWGYYERNERYSARSYEHNGEKYLMVIGQTHEVGQKEDNNENIAHLEKFLREHFDVEAVTNTWGGQNYKPADGLPYIGRKRKGSDVFVATGFSTDGLTYGTLSAIIIRDLITGNENDYTRLFDATRHNPLKAAGKFIKENAINAAVTFKDYVLFKDAEIADIPTGEGRVVEVDGKKVAVYNEASGNVKACSAVCTHMGCLVHWNSAEKTWDCPCHASRFSTDGDVIEGPAFTPLEKLQVR</sequence>
<accession>A0A255Z7C9</accession>
<dbReference type="GO" id="GO:0016020">
    <property type="term" value="C:membrane"/>
    <property type="evidence" value="ECO:0007669"/>
    <property type="project" value="InterPro"/>
</dbReference>
<keyword evidence="8" id="KW-1185">Reference proteome</keyword>
<dbReference type="PANTHER" id="PTHR13847">
    <property type="entry name" value="SARCOSINE DEHYDROGENASE-RELATED"/>
    <property type="match status" value="1"/>
</dbReference>
<evidence type="ECO:0000259" key="6">
    <source>
        <dbReference type="PROSITE" id="PS51296"/>
    </source>
</evidence>
<dbReference type="AlphaFoldDB" id="A0A255Z7C9"/>
<name>A0A255Z7C9_9FLAO</name>
<gene>
    <name evidence="7" type="ORF">CHU92_08400</name>
</gene>
<comment type="caution">
    <text evidence="7">The sequence shown here is derived from an EMBL/GenBank/DDBJ whole genome shotgun (WGS) entry which is preliminary data.</text>
</comment>
<reference evidence="7 8" key="1">
    <citation type="submission" date="2017-07" db="EMBL/GenBank/DDBJ databases">
        <title>Flavobacterium cyanobacteriorum sp. nov., isolated from cyanobacterial aggregates in a eutrophic lake.</title>
        <authorList>
            <person name="Cai H."/>
        </authorList>
    </citation>
    <scope>NUCLEOTIDE SEQUENCE [LARGE SCALE GENOMIC DNA]</scope>
    <source>
        <strain evidence="7 8">TH021</strain>
    </source>
</reference>
<evidence type="ECO:0000256" key="3">
    <source>
        <dbReference type="ARBA" id="ARBA00023004"/>
    </source>
</evidence>
<dbReference type="InterPro" id="IPR006076">
    <property type="entry name" value="FAD-dep_OxRdtase"/>
</dbReference>
<keyword evidence="4" id="KW-0411">Iron-sulfur</keyword>
<dbReference type="SUPFAM" id="SSF51905">
    <property type="entry name" value="FAD/NAD(P)-binding domain"/>
    <property type="match status" value="1"/>
</dbReference>
<dbReference type="PRINTS" id="PR00162">
    <property type="entry name" value="RIESKE"/>
</dbReference>
<evidence type="ECO:0000256" key="4">
    <source>
        <dbReference type="ARBA" id="ARBA00023014"/>
    </source>
</evidence>
<dbReference type="InterPro" id="IPR017941">
    <property type="entry name" value="Rieske_2Fe-2S"/>
</dbReference>
<dbReference type="Gene3D" id="3.30.9.10">
    <property type="entry name" value="D-Amino Acid Oxidase, subunit A, domain 2"/>
    <property type="match status" value="1"/>
</dbReference>
<evidence type="ECO:0000313" key="7">
    <source>
        <dbReference type="EMBL" id="OYQ37346.1"/>
    </source>
</evidence>
<dbReference type="EMBL" id="NOXV01000255">
    <property type="protein sequence ID" value="OYQ37346.1"/>
    <property type="molecule type" value="Genomic_DNA"/>
</dbReference>
<dbReference type="OrthoDB" id="9767869at2"/>
<dbReference type="PANTHER" id="PTHR13847:SF274">
    <property type="entry name" value="RIESKE 2FE-2S IRON-SULFUR PROTEIN YHFW-RELATED"/>
    <property type="match status" value="1"/>
</dbReference>
<dbReference type="GO" id="GO:0046872">
    <property type="term" value="F:metal ion binding"/>
    <property type="evidence" value="ECO:0007669"/>
    <property type="project" value="UniProtKB-KW"/>
</dbReference>
<dbReference type="GO" id="GO:0005737">
    <property type="term" value="C:cytoplasm"/>
    <property type="evidence" value="ECO:0007669"/>
    <property type="project" value="TreeGrafter"/>
</dbReference>
<dbReference type="Proteomes" id="UP000216605">
    <property type="component" value="Unassembled WGS sequence"/>
</dbReference>
<dbReference type="PROSITE" id="PS51296">
    <property type="entry name" value="RIESKE"/>
    <property type="match status" value="1"/>
</dbReference>
<keyword evidence="2" id="KW-0479">Metal-binding</keyword>
<dbReference type="InterPro" id="IPR036922">
    <property type="entry name" value="Rieske_2Fe-2S_sf"/>
</dbReference>
<dbReference type="CDD" id="cd03477">
    <property type="entry name" value="Rieske_YhfW_C"/>
    <property type="match status" value="1"/>
</dbReference>
<dbReference type="InterPro" id="IPR005805">
    <property type="entry name" value="Rieske_Fe-S_prot_C"/>
</dbReference>
<dbReference type="Pfam" id="PF01266">
    <property type="entry name" value="DAO"/>
    <property type="match status" value="1"/>
</dbReference>
<keyword evidence="5" id="KW-1015">Disulfide bond</keyword>
<evidence type="ECO:0000256" key="2">
    <source>
        <dbReference type="ARBA" id="ARBA00022723"/>
    </source>
</evidence>
<proteinExistence type="predicted"/>
<evidence type="ECO:0000256" key="5">
    <source>
        <dbReference type="ARBA" id="ARBA00023157"/>
    </source>
</evidence>
<dbReference type="Pfam" id="PF00355">
    <property type="entry name" value="Rieske"/>
    <property type="match status" value="1"/>
</dbReference>
<protein>
    <recommendedName>
        <fullName evidence="6">Rieske domain-containing protein</fullName>
    </recommendedName>
</protein>
<feature type="domain" description="Rieske" evidence="6">
    <location>
        <begin position="426"/>
        <end position="512"/>
    </location>
</feature>
<dbReference type="SUPFAM" id="SSF50022">
    <property type="entry name" value="ISP domain"/>
    <property type="match status" value="1"/>
</dbReference>
<keyword evidence="1" id="KW-0001">2Fe-2S</keyword>
<dbReference type="GO" id="GO:0051537">
    <property type="term" value="F:2 iron, 2 sulfur cluster binding"/>
    <property type="evidence" value="ECO:0007669"/>
    <property type="project" value="UniProtKB-KW"/>
</dbReference>
<dbReference type="InterPro" id="IPR036188">
    <property type="entry name" value="FAD/NAD-bd_sf"/>
</dbReference>
<dbReference type="RefSeq" id="WP_094414537.1">
    <property type="nucleotide sequence ID" value="NZ_NOXV01000255.1"/>
</dbReference>
<dbReference type="Gene3D" id="3.50.50.60">
    <property type="entry name" value="FAD/NAD(P)-binding domain"/>
    <property type="match status" value="1"/>
</dbReference>